<protein>
    <submittedName>
        <fullName evidence="2">Uncharacterized protein</fullName>
    </submittedName>
</protein>
<dbReference type="EMBL" id="VHII01000002">
    <property type="protein sequence ID" value="KAF1393395.1"/>
    <property type="molecule type" value="Genomic_DNA"/>
</dbReference>
<proteinExistence type="predicted"/>
<evidence type="ECO:0000313" key="3">
    <source>
        <dbReference type="Proteomes" id="UP000465112"/>
    </source>
</evidence>
<accession>A0A6A5FMY9</accession>
<reference evidence="2 3" key="1">
    <citation type="submission" date="2019-06" db="EMBL/GenBank/DDBJ databases">
        <title>A chromosome-scale genome assembly of the European perch, Perca fluviatilis.</title>
        <authorList>
            <person name="Roques C."/>
            <person name="Zahm M."/>
            <person name="Cabau C."/>
            <person name="Klopp C."/>
            <person name="Bouchez O."/>
            <person name="Donnadieu C."/>
            <person name="Kuhl H."/>
            <person name="Gislard M."/>
            <person name="Guendouz S."/>
            <person name="Journot L."/>
            <person name="Haffray P."/>
            <person name="Bestin A."/>
            <person name="Morvezen R."/>
            <person name="Feron R."/>
            <person name="Wen M."/>
            <person name="Jouanno E."/>
            <person name="Herpin A."/>
            <person name="Schartl M."/>
            <person name="Postlethwait J."/>
            <person name="Schaerlinger B."/>
            <person name="Chardard D."/>
            <person name="Lecocq T."/>
            <person name="Poncet C."/>
            <person name="Jaffrelo L."/>
            <person name="Lampietro C."/>
            <person name="Guiguen Y."/>
        </authorList>
    </citation>
    <scope>NUCLEOTIDE SEQUENCE [LARGE SCALE GENOMIC DNA]</scope>
    <source>
        <tissue evidence="2">Blood</tissue>
    </source>
</reference>
<comment type="caution">
    <text evidence="2">The sequence shown here is derived from an EMBL/GenBank/DDBJ whole genome shotgun (WGS) entry which is preliminary data.</text>
</comment>
<dbReference type="AlphaFoldDB" id="A0A6A5FMY9"/>
<organism evidence="2 3">
    <name type="scientific">Perca fluviatilis</name>
    <name type="common">European perch</name>
    <dbReference type="NCBI Taxonomy" id="8168"/>
    <lineage>
        <taxon>Eukaryota</taxon>
        <taxon>Metazoa</taxon>
        <taxon>Chordata</taxon>
        <taxon>Craniata</taxon>
        <taxon>Vertebrata</taxon>
        <taxon>Euteleostomi</taxon>
        <taxon>Actinopterygii</taxon>
        <taxon>Neopterygii</taxon>
        <taxon>Teleostei</taxon>
        <taxon>Neoteleostei</taxon>
        <taxon>Acanthomorphata</taxon>
        <taxon>Eupercaria</taxon>
        <taxon>Perciformes</taxon>
        <taxon>Percoidei</taxon>
        <taxon>Percidae</taxon>
        <taxon>Percinae</taxon>
        <taxon>Perca</taxon>
    </lineage>
</organism>
<dbReference type="PANTHER" id="PTHR24401:SF29">
    <property type="entry name" value="SI:CH211-243P7.3-RELATED"/>
    <property type="match status" value="1"/>
</dbReference>
<name>A0A6A5FMY9_PERFL</name>
<dbReference type="PANTHER" id="PTHR24401">
    <property type="entry name" value="SI:CH211-243P7.3-RELATED"/>
    <property type="match status" value="1"/>
</dbReference>
<feature type="region of interest" description="Disordered" evidence="1">
    <location>
        <begin position="276"/>
        <end position="295"/>
    </location>
</feature>
<dbReference type="Proteomes" id="UP000465112">
    <property type="component" value="Chromosome 2"/>
</dbReference>
<evidence type="ECO:0000313" key="2">
    <source>
        <dbReference type="EMBL" id="KAF1393395.1"/>
    </source>
</evidence>
<sequence length="347" mass="39492">MKQAGLMRQYREARKAPPKVTYVDRDCCVTVGTSAVHQMYHEWHELVVRLDVWHLMQCFARGVTTDSHQLYGLFMARLSFAIFEWDAEDVARLREAEQSVEGREAHIKLSGKELARQEVLDAFWTLTDTMGVPLIDRAHMEEIWSTQRRHLDCIQDPEGVELYTRTGEVTKGGVKLPVFRCARGSTSLESFHLHQCRFIPGKSFHCIYRFCFCCFFSLLSLTLCSVPRPCLNVFQVQLRVMSTDTDEGFEEEEEPEEIRLLAHHSALLQKPHCVPDVGEASSSQSGPHHPPPDHNRIEVQQAELEEEEDEVIGPDGHPGYDHLVALAHALVELPSCALDHPASVPER</sequence>
<evidence type="ECO:0000256" key="1">
    <source>
        <dbReference type="SAM" id="MobiDB-lite"/>
    </source>
</evidence>
<keyword evidence="3" id="KW-1185">Reference proteome</keyword>
<gene>
    <name evidence="2" type="ORF">PFLUV_G00015200</name>
</gene>